<dbReference type="GO" id="GO:0015074">
    <property type="term" value="P:DNA integration"/>
    <property type="evidence" value="ECO:0007669"/>
    <property type="project" value="InterPro"/>
</dbReference>
<dbReference type="Gene3D" id="1.10.150.130">
    <property type="match status" value="1"/>
</dbReference>
<dbReference type="PANTHER" id="PTHR30349:SF64">
    <property type="entry name" value="PROPHAGE INTEGRASE INTD-RELATED"/>
    <property type="match status" value="1"/>
</dbReference>
<feature type="compositionally biased region" description="Basic and acidic residues" evidence="4">
    <location>
        <begin position="1"/>
        <end position="18"/>
    </location>
</feature>
<dbReference type="Proteomes" id="UP000019225">
    <property type="component" value="Chromosome"/>
</dbReference>
<organism evidence="6 7">
    <name type="scientific">Kutzneria albida DSM 43870</name>
    <dbReference type="NCBI Taxonomy" id="1449976"/>
    <lineage>
        <taxon>Bacteria</taxon>
        <taxon>Bacillati</taxon>
        <taxon>Actinomycetota</taxon>
        <taxon>Actinomycetes</taxon>
        <taxon>Pseudonocardiales</taxon>
        <taxon>Pseudonocardiaceae</taxon>
        <taxon>Kutzneria</taxon>
    </lineage>
</organism>
<feature type="region of interest" description="Disordered" evidence="4">
    <location>
        <begin position="1"/>
        <end position="34"/>
    </location>
</feature>
<keyword evidence="2" id="KW-0238">DNA-binding</keyword>
<evidence type="ECO:0000259" key="5">
    <source>
        <dbReference type="PROSITE" id="PS51898"/>
    </source>
</evidence>
<dbReference type="HOGENOM" id="CLU_027562_17_5_11"/>
<dbReference type="AlphaFoldDB" id="W5W9L3"/>
<dbReference type="Pfam" id="PF00589">
    <property type="entry name" value="Phage_integrase"/>
    <property type="match status" value="1"/>
</dbReference>
<accession>W5W9L3</accession>
<dbReference type="KEGG" id="kal:KALB_1522"/>
<dbReference type="RefSeq" id="WP_063750727.1">
    <property type="nucleotide sequence ID" value="NZ_CP007155.1"/>
</dbReference>
<gene>
    <name evidence="6" type="ORF">KALB_1522</name>
</gene>
<sequence length="423" mass="48184">MAGHVQDRWTSPKRDENGKLVLGKNGKPLREKNSLWGKGDRYKVRWYDPDGKEDSKSFPDKELTKARAFLTKQQHDVLAGTYMPPDAGKVKFKAYAQSVLMGRTKDPSSVRTVTSNLENQVYPFLGGRYLETIKVDVIRKWFGWMDRQKRPPSNTYRRQLFDMVSSILQAAVDEGKIRTNPCKDKSISRPPASQRKVQVWPEAKMRKVHLALPARRKIMVPLGAGLGLRQGEILAFSMDNVDRDRMVYRCTRQLVRIHGKFMWKLPKRHKTRDIPLGDGLLEELDDYVENYQPVSIMLPWGEQDGKKFETVNVLMTNEQGGLDSGVTINDTVWRPAFATAELDYNPDRSDGMHALRHLFASSMLARGVSIKELSVFLGHSSEAFTLKTYVHLMPDSFDKARLAANAMFKPRKPRAVKESGGMA</sequence>
<dbReference type="GO" id="GO:0003677">
    <property type="term" value="F:DNA binding"/>
    <property type="evidence" value="ECO:0007669"/>
    <property type="project" value="UniProtKB-KW"/>
</dbReference>
<dbReference type="InterPro" id="IPR050090">
    <property type="entry name" value="Tyrosine_recombinase_XerCD"/>
</dbReference>
<evidence type="ECO:0000256" key="2">
    <source>
        <dbReference type="ARBA" id="ARBA00023125"/>
    </source>
</evidence>
<dbReference type="Gene3D" id="1.10.443.10">
    <property type="entry name" value="Intergrase catalytic core"/>
    <property type="match status" value="1"/>
</dbReference>
<dbReference type="PANTHER" id="PTHR30349">
    <property type="entry name" value="PHAGE INTEGRASE-RELATED"/>
    <property type="match status" value="1"/>
</dbReference>
<evidence type="ECO:0000313" key="7">
    <source>
        <dbReference type="Proteomes" id="UP000019225"/>
    </source>
</evidence>
<feature type="domain" description="Tyr recombinase" evidence="5">
    <location>
        <begin position="195"/>
        <end position="402"/>
    </location>
</feature>
<dbReference type="STRING" id="1449976.KALB_1522"/>
<name>W5W9L3_9PSEU</name>
<dbReference type="InterPro" id="IPR002104">
    <property type="entry name" value="Integrase_catalytic"/>
</dbReference>
<proteinExistence type="inferred from homology"/>
<evidence type="ECO:0000256" key="3">
    <source>
        <dbReference type="ARBA" id="ARBA00023172"/>
    </source>
</evidence>
<dbReference type="InterPro" id="IPR011010">
    <property type="entry name" value="DNA_brk_join_enz"/>
</dbReference>
<evidence type="ECO:0000256" key="4">
    <source>
        <dbReference type="SAM" id="MobiDB-lite"/>
    </source>
</evidence>
<dbReference type="InterPro" id="IPR010998">
    <property type="entry name" value="Integrase_recombinase_N"/>
</dbReference>
<dbReference type="EMBL" id="CP007155">
    <property type="protein sequence ID" value="AHH94894.1"/>
    <property type="molecule type" value="Genomic_DNA"/>
</dbReference>
<keyword evidence="3" id="KW-0233">DNA recombination</keyword>
<dbReference type="OrthoDB" id="1822491at2"/>
<keyword evidence="7" id="KW-1185">Reference proteome</keyword>
<reference evidence="6 7" key="1">
    <citation type="journal article" date="2014" name="BMC Genomics">
        <title>Complete genome sequence of producer of the glycopeptide antibiotic Aculeximycin Kutzneria albida DSM 43870T, a representative of minor genus of Pseudonocardiaceae.</title>
        <authorList>
            <person name="Rebets Y."/>
            <person name="Tokovenko B."/>
            <person name="Lushchyk I."/>
            <person name="Ruckert C."/>
            <person name="Zaburannyi N."/>
            <person name="Bechthold A."/>
            <person name="Kalinowski J."/>
            <person name="Luzhetskyy A."/>
        </authorList>
    </citation>
    <scope>NUCLEOTIDE SEQUENCE [LARGE SCALE GENOMIC DNA]</scope>
    <source>
        <strain evidence="6">DSM 43870</strain>
    </source>
</reference>
<dbReference type="SUPFAM" id="SSF56349">
    <property type="entry name" value="DNA breaking-rejoining enzymes"/>
    <property type="match status" value="1"/>
</dbReference>
<dbReference type="CDD" id="cd00397">
    <property type="entry name" value="DNA_BRE_C"/>
    <property type="match status" value="1"/>
</dbReference>
<dbReference type="eggNOG" id="COG0582">
    <property type="taxonomic scope" value="Bacteria"/>
</dbReference>
<evidence type="ECO:0000256" key="1">
    <source>
        <dbReference type="ARBA" id="ARBA00008857"/>
    </source>
</evidence>
<dbReference type="GO" id="GO:0006310">
    <property type="term" value="P:DNA recombination"/>
    <property type="evidence" value="ECO:0007669"/>
    <property type="project" value="UniProtKB-KW"/>
</dbReference>
<evidence type="ECO:0000313" key="6">
    <source>
        <dbReference type="EMBL" id="AHH94894.1"/>
    </source>
</evidence>
<protein>
    <recommendedName>
        <fullName evidence="5">Tyr recombinase domain-containing protein</fullName>
    </recommendedName>
</protein>
<dbReference type="InterPro" id="IPR013762">
    <property type="entry name" value="Integrase-like_cat_sf"/>
</dbReference>
<comment type="similarity">
    <text evidence="1">Belongs to the 'phage' integrase family.</text>
</comment>
<dbReference type="PROSITE" id="PS51898">
    <property type="entry name" value="TYR_RECOMBINASE"/>
    <property type="match status" value="1"/>
</dbReference>